<dbReference type="GeneID" id="17261408"/>
<dbReference type="RefSeq" id="XP_005767689.1">
    <property type="nucleotide sequence ID" value="XM_005767632.1"/>
</dbReference>
<dbReference type="EnsemblProtists" id="EOD15260">
    <property type="protein sequence ID" value="EOD15260"/>
    <property type="gene ID" value="EMIHUDRAFT_245861"/>
</dbReference>
<dbReference type="HOGENOM" id="CLU_075691_0_0_1"/>
<accession>A0A0D3IVH5</accession>
<proteinExistence type="predicted"/>
<feature type="compositionally biased region" description="Acidic residues" evidence="1">
    <location>
        <begin position="149"/>
        <end position="158"/>
    </location>
</feature>
<protein>
    <submittedName>
        <fullName evidence="2">Uncharacterized protein</fullName>
    </submittedName>
</protein>
<evidence type="ECO:0000313" key="2">
    <source>
        <dbReference type="EnsemblProtists" id="EOD15260"/>
    </source>
</evidence>
<dbReference type="AlphaFoldDB" id="A0A0D3IVH5"/>
<dbReference type="Proteomes" id="UP000013827">
    <property type="component" value="Unassembled WGS sequence"/>
</dbReference>
<name>A0A0D3IVH5_EMIH1</name>
<feature type="region of interest" description="Disordered" evidence="1">
    <location>
        <begin position="136"/>
        <end position="168"/>
    </location>
</feature>
<dbReference type="PaxDb" id="2903-EOD15260"/>
<keyword evidence="3" id="KW-1185">Reference proteome</keyword>
<reference evidence="2" key="2">
    <citation type="submission" date="2024-10" db="UniProtKB">
        <authorList>
            <consortium name="EnsemblProtists"/>
        </authorList>
    </citation>
    <scope>IDENTIFICATION</scope>
</reference>
<organism evidence="2 3">
    <name type="scientific">Emiliania huxleyi (strain CCMP1516)</name>
    <dbReference type="NCBI Taxonomy" id="280463"/>
    <lineage>
        <taxon>Eukaryota</taxon>
        <taxon>Haptista</taxon>
        <taxon>Haptophyta</taxon>
        <taxon>Prymnesiophyceae</taxon>
        <taxon>Isochrysidales</taxon>
        <taxon>Noelaerhabdaceae</taxon>
        <taxon>Emiliania</taxon>
    </lineage>
</organism>
<evidence type="ECO:0000313" key="3">
    <source>
        <dbReference type="Proteomes" id="UP000013827"/>
    </source>
</evidence>
<reference evidence="3" key="1">
    <citation type="journal article" date="2013" name="Nature">
        <title>Pan genome of the phytoplankton Emiliania underpins its global distribution.</title>
        <authorList>
            <person name="Read B.A."/>
            <person name="Kegel J."/>
            <person name="Klute M.J."/>
            <person name="Kuo A."/>
            <person name="Lefebvre S.C."/>
            <person name="Maumus F."/>
            <person name="Mayer C."/>
            <person name="Miller J."/>
            <person name="Monier A."/>
            <person name="Salamov A."/>
            <person name="Young J."/>
            <person name="Aguilar M."/>
            <person name="Claverie J.M."/>
            <person name="Frickenhaus S."/>
            <person name="Gonzalez K."/>
            <person name="Herman E.K."/>
            <person name="Lin Y.C."/>
            <person name="Napier J."/>
            <person name="Ogata H."/>
            <person name="Sarno A.F."/>
            <person name="Shmutz J."/>
            <person name="Schroeder D."/>
            <person name="de Vargas C."/>
            <person name="Verret F."/>
            <person name="von Dassow P."/>
            <person name="Valentin K."/>
            <person name="Van de Peer Y."/>
            <person name="Wheeler G."/>
            <person name="Dacks J.B."/>
            <person name="Delwiche C.F."/>
            <person name="Dyhrman S.T."/>
            <person name="Glockner G."/>
            <person name="John U."/>
            <person name="Richards T."/>
            <person name="Worden A.Z."/>
            <person name="Zhang X."/>
            <person name="Grigoriev I.V."/>
            <person name="Allen A.E."/>
            <person name="Bidle K."/>
            <person name="Borodovsky M."/>
            <person name="Bowler C."/>
            <person name="Brownlee C."/>
            <person name="Cock J.M."/>
            <person name="Elias M."/>
            <person name="Gladyshev V.N."/>
            <person name="Groth M."/>
            <person name="Guda C."/>
            <person name="Hadaegh A."/>
            <person name="Iglesias-Rodriguez M.D."/>
            <person name="Jenkins J."/>
            <person name="Jones B.M."/>
            <person name="Lawson T."/>
            <person name="Leese F."/>
            <person name="Lindquist E."/>
            <person name="Lobanov A."/>
            <person name="Lomsadze A."/>
            <person name="Malik S.B."/>
            <person name="Marsh M.E."/>
            <person name="Mackinder L."/>
            <person name="Mock T."/>
            <person name="Mueller-Roeber B."/>
            <person name="Pagarete A."/>
            <person name="Parker M."/>
            <person name="Probert I."/>
            <person name="Quesneville H."/>
            <person name="Raines C."/>
            <person name="Rensing S.A."/>
            <person name="Riano-Pachon D.M."/>
            <person name="Richier S."/>
            <person name="Rokitta S."/>
            <person name="Shiraiwa Y."/>
            <person name="Soanes D.M."/>
            <person name="van der Giezen M."/>
            <person name="Wahlund T.M."/>
            <person name="Williams B."/>
            <person name="Wilson W."/>
            <person name="Wolfe G."/>
            <person name="Wurch L.L."/>
        </authorList>
    </citation>
    <scope>NUCLEOTIDE SEQUENCE</scope>
</reference>
<dbReference type="KEGG" id="ehx:EMIHUDRAFT_245861"/>
<evidence type="ECO:0000256" key="1">
    <source>
        <dbReference type="SAM" id="MobiDB-lite"/>
    </source>
</evidence>
<sequence>MAASRPAIDPDEGLAALFQRAHVGARRASSLLLQPQLQDLENVYDLLEAVRSGASAASLGISARDFERICDCALPALRSAEAAAAALALQQQLLLLLLRSSLDPASPPPALAYVAHGMCGGLCRGWGCCEARGVAQPQDGSGEARGEGEGEGELSSDGDSDRSAGDPVWGSAALEDEWRAASLARQAVGDAAYAAAHAAGASRAEACDAAVRAVRLDEVEAQSSFLDWEGEERPEEYAGLFDDP</sequence>